<dbReference type="STRING" id="106549.A0A540LT88"/>
<dbReference type="GO" id="GO:0020037">
    <property type="term" value="F:heme binding"/>
    <property type="evidence" value="ECO:0007669"/>
    <property type="project" value="InterPro"/>
</dbReference>
<accession>A0A540LT88</accession>
<evidence type="ECO:0000313" key="1">
    <source>
        <dbReference type="EMBL" id="TQD89482.1"/>
    </source>
</evidence>
<reference evidence="1 2" key="1">
    <citation type="journal article" date="2019" name="G3 (Bethesda)">
        <title>Sequencing of a Wild Apple (Malus baccata) Genome Unravels the Differences Between Cultivated and Wild Apple Species Regarding Disease Resistance and Cold Tolerance.</title>
        <authorList>
            <person name="Chen X."/>
        </authorList>
    </citation>
    <scope>NUCLEOTIDE SEQUENCE [LARGE SCALE GENOMIC DNA]</scope>
    <source>
        <strain evidence="2">cv. Shandingzi</strain>
        <tissue evidence="1">Leaves</tissue>
    </source>
</reference>
<protein>
    <submittedName>
        <fullName evidence="1">Uncharacterized protein</fullName>
    </submittedName>
</protein>
<dbReference type="GO" id="GO:0016705">
    <property type="term" value="F:oxidoreductase activity, acting on paired donors, with incorporation or reduction of molecular oxygen"/>
    <property type="evidence" value="ECO:0007669"/>
    <property type="project" value="InterPro"/>
</dbReference>
<dbReference type="GO" id="GO:0005506">
    <property type="term" value="F:iron ion binding"/>
    <property type="evidence" value="ECO:0007669"/>
    <property type="project" value="InterPro"/>
</dbReference>
<comment type="caution">
    <text evidence="1">The sequence shown here is derived from an EMBL/GenBank/DDBJ whole genome shotgun (WGS) entry which is preliminary data.</text>
</comment>
<name>A0A540LT88_MALBA</name>
<dbReference type="InterPro" id="IPR036396">
    <property type="entry name" value="Cyt_P450_sf"/>
</dbReference>
<dbReference type="GO" id="GO:0004497">
    <property type="term" value="F:monooxygenase activity"/>
    <property type="evidence" value="ECO:0007669"/>
    <property type="project" value="InterPro"/>
</dbReference>
<keyword evidence="2" id="KW-1185">Reference proteome</keyword>
<dbReference type="Gene3D" id="1.10.630.10">
    <property type="entry name" value="Cytochrome P450"/>
    <property type="match status" value="1"/>
</dbReference>
<dbReference type="AlphaFoldDB" id="A0A540LT88"/>
<dbReference type="EMBL" id="VIEB01000477">
    <property type="protein sequence ID" value="TQD89482.1"/>
    <property type="molecule type" value="Genomic_DNA"/>
</dbReference>
<dbReference type="Proteomes" id="UP000315295">
    <property type="component" value="Unassembled WGS sequence"/>
</dbReference>
<proteinExistence type="predicted"/>
<gene>
    <name evidence="1" type="ORF">C1H46_024948</name>
</gene>
<sequence>MPSLELTGGYRILSYLNTSEPKHDKLKRVIFYLFKSSRDSVLPEFHSSFTELFNSGDRSRRQR</sequence>
<evidence type="ECO:0000313" key="2">
    <source>
        <dbReference type="Proteomes" id="UP000315295"/>
    </source>
</evidence>
<organism evidence="1 2">
    <name type="scientific">Malus baccata</name>
    <name type="common">Siberian crab apple</name>
    <name type="synonym">Pyrus baccata</name>
    <dbReference type="NCBI Taxonomy" id="106549"/>
    <lineage>
        <taxon>Eukaryota</taxon>
        <taxon>Viridiplantae</taxon>
        <taxon>Streptophyta</taxon>
        <taxon>Embryophyta</taxon>
        <taxon>Tracheophyta</taxon>
        <taxon>Spermatophyta</taxon>
        <taxon>Magnoliopsida</taxon>
        <taxon>eudicotyledons</taxon>
        <taxon>Gunneridae</taxon>
        <taxon>Pentapetalae</taxon>
        <taxon>rosids</taxon>
        <taxon>fabids</taxon>
        <taxon>Rosales</taxon>
        <taxon>Rosaceae</taxon>
        <taxon>Amygdaloideae</taxon>
        <taxon>Maleae</taxon>
        <taxon>Malus</taxon>
    </lineage>
</organism>